<dbReference type="InterPro" id="IPR032781">
    <property type="entry name" value="ABC_tran_Xtn"/>
</dbReference>
<feature type="compositionally biased region" description="Basic and acidic residues" evidence="6">
    <location>
        <begin position="548"/>
        <end position="562"/>
    </location>
</feature>
<dbReference type="KEGG" id="vcw:GJQ55_12970"/>
<dbReference type="InterPro" id="IPR017871">
    <property type="entry name" value="ABC_transporter-like_CS"/>
</dbReference>
<feature type="domain" description="ABC transporter" evidence="7">
    <location>
        <begin position="309"/>
        <end position="524"/>
    </location>
</feature>
<dbReference type="Pfam" id="PF16326">
    <property type="entry name" value="ABC_tran_CTD"/>
    <property type="match status" value="1"/>
</dbReference>
<evidence type="ECO:0000256" key="3">
    <source>
        <dbReference type="ARBA" id="ARBA00022840"/>
    </source>
</evidence>
<dbReference type="PANTHER" id="PTHR19211">
    <property type="entry name" value="ATP-BINDING TRANSPORT PROTEIN-RELATED"/>
    <property type="match status" value="1"/>
</dbReference>
<sequence>MIEFNQVSLQRGTQTLLKDASLRIHDGQKMALIGPNGAGKSSLFALLNGELHVDGGDLYIPPKWRIAHMRQEVEASERSALDYAMDGDAIFRTIEQHIATAANDNDLAHWLDQMDQHQGYGVPVKAEQLLHGLGFSQEELTRPVKSFSGGWRIRLNLAQALMMPSDLLLLDEPTNHLDLEATMWLEQYLKNYPGTLLFISHDRDFIDGVANNIVHLHQQTLTLYPGNYSAYERIRAEKLAQQQSVYEKQQERVAEIEKFVARFRAKASKAKQAQSRLKELQRMELIAPAHVDSPFQFEFPCYEKMSAPLLAIDHADLGYAGKVILPNVKLSIVPGHRVGLLGPNGAGKSTLLKTLCGDVPMLSGERSQGEHLRVGYYAQHQLESLDVKASGALILQRLKPKASDQEIRNFLGGFGFHGDKALEIIEPFSGGEKARLALACVAWMKPNLLILDEPTNHLDIEMREALTLALQNFPGAILVVSHDRHLLKATVDEYWLVDHGRVQEFDGDLDDYHQYMNQREASAQPGSSTTAGSPAPASNNSATAAAPVDRKEQKRLEAEKRQRLAPIRKQQQAAEQRMEKLQAQLSNMEEQLGDNGLYDAARKDELNKLLQQQGQLKAELEAVEMQWMELSEQLEAE</sequence>
<dbReference type="InterPro" id="IPR032524">
    <property type="entry name" value="ABC_tran_C"/>
</dbReference>
<dbReference type="EMBL" id="CP046056">
    <property type="protein sequence ID" value="QQD25518.1"/>
    <property type="molecule type" value="Genomic_DNA"/>
</dbReference>
<reference evidence="8 9" key="1">
    <citation type="submission" date="2019-11" db="EMBL/GenBank/DDBJ databases">
        <title>Venatorbacter sp. nov. a predator of Campylobacter and other Gram-negative bacteria.</title>
        <authorList>
            <person name="Saeedi A."/>
            <person name="Cummings N.J."/>
            <person name="Connerton I.F."/>
            <person name="Connerton P.L."/>
        </authorList>
    </citation>
    <scope>NUCLEOTIDE SEQUENCE [LARGE SCALE GENOMIC DNA]</scope>
    <source>
        <strain evidence="8">XL5</strain>
    </source>
</reference>
<evidence type="ECO:0000313" key="9">
    <source>
        <dbReference type="Proteomes" id="UP000596074"/>
    </source>
</evidence>
<keyword evidence="3 8" id="KW-0067">ATP-binding</keyword>
<organism evidence="8 9">
    <name type="scientific">Venatoribacter cucullus</name>
    <dbReference type="NCBI Taxonomy" id="2661630"/>
    <lineage>
        <taxon>Bacteria</taxon>
        <taxon>Pseudomonadati</taxon>
        <taxon>Pseudomonadota</taxon>
        <taxon>Gammaproteobacteria</taxon>
        <taxon>Oceanospirillales</taxon>
        <taxon>Oceanospirillaceae</taxon>
        <taxon>Venatoribacter</taxon>
    </lineage>
</organism>
<dbReference type="Proteomes" id="UP000596074">
    <property type="component" value="Chromosome"/>
</dbReference>
<name>A0A9X7UYY6_9GAMM</name>
<dbReference type="InterPro" id="IPR050611">
    <property type="entry name" value="ABCF"/>
</dbReference>
<dbReference type="Pfam" id="PF12848">
    <property type="entry name" value="ABC_tran_Xtn"/>
    <property type="match status" value="1"/>
</dbReference>
<comment type="similarity">
    <text evidence="4">Belongs to the ABC transporter superfamily. ABCF family. YheS subfamily.</text>
</comment>
<evidence type="ECO:0000313" key="8">
    <source>
        <dbReference type="EMBL" id="QQD25518.1"/>
    </source>
</evidence>
<dbReference type="SUPFAM" id="SSF52540">
    <property type="entry name" value="P-loop containing nucleoside triphosphate hydrolases"/>
    <property type="match status" value="2"/>
</dbReference>
<evidence type="ECO:0000259" key="7">
    <source>
        <dbReference type="PROSITE" id="PS50893"/>
    </source>
</evidence>
<dbReference type="CDD" id="cd03221">
    <property type="entry name" value="ABCF_EF-3"/>
    <property type="match status" value="2"/>
</dbReference>
<keyword evidence="1" id="KW-0677">Repeat</keyword>
<feature type="domain" description="ABC transporter" evidence="7">
    <location>
        <begin position="2"/>
        <end position="243"/>
    </location>
</feature>
<dbReference type="Gene3D" id="3.40.50.300">
    <property type="entry name" value="P-loop containing nucleotide triphosphate hydrolases"/>
    <property type="match status" value="2"/>
</dbReference>
<dbReference type="RefSeq" id="WP_228346795.1">
    <property type="nucleotide sequence ID" value="NZ_CP046056.1"/>
</dbReference>
<dbReference type="InterPro" id="IPR003593">
    <property type="entry name" value="AAA+_ATPase"/>
</dbReference>
<dbReference type="PROSITE" id="PS00211">
    <property type="entry name" value="ABC_TRANSPORTER_1"/>
    <property type="match status" value="1"/>
</dbReference>
<evidence type="ECO:0000256" key="5">
    <source>
        <dbReference type="ARBA" id="ARBA00069073"/>
    </source>
</evidence>
<dbReference type="PROSITE" id="PS50893">
    <property type="entry name" value="ABC_TRANSPORTER_2"/>
    <property type="match status" value="2"/>
</dbReference>
<dbReference type="GO" id="GO:0005524">
    <property type="term" value="F:ATP binding"/>
    <property type="evidence" value="ECO:0007669"/>
    <property type="project" value="UniProtKB-KW"/>
</dbReference>
<dbReference type="AlphaFoldDB" id="A0A9X7UYY6"/>
<gene>
    <name evidence="8" type="ORF">GJQ55_12970</name>
</gene>
<dbReference type="SMART" id="SM00382">
    <property type="entry name" value="AAA"/>
    <property type="match status" value="2"/>
</dbReference>
<dbReference type="PANTHER" id="PTHR19211:SF14">
    <property type="entry name" value="ATP-BINDING CASSETTE SUB-FAMILY F MEMBER 1"/>
    <property type="match status" value="1"/>
</dbReference>
<dbReference type="FunFam" id="3.40.50.300:FF:002053">
    <property type="entry name" value="ABC transporter ATP-binding protein"/>
    <property type="match status" value="1"/>
</dbReference>
<keyword evidence="9" id="KW-1185">Reference proteome</keyword>
<evidence type="ECO:0000256" key="1">
    <source>
        <dbReference type="ARBA" id="ARBA00022737"/>
    </source>
</evidence>
<dbReference type="InterPro" id="IPR003439">
    <property type="entry name" value="ABC_transporter-like_ATP-bd"/>
</dbReference>
<keyword evidence="2" id="KW-0547">Nucleotide-binding</keyword>
<feature type="region of interest" description="Disordered" evidence="6">
    <location>
        <begin position="520"/>
        <end position="574"/>
    </location>
</feature>
<protein>
    <recommendedName>
        <fullName evidence="5">Probable ATP-binding protein YheS</fullName>
    </recommendedName>
</protein>
<accession>A0A9X7UYY6</accession>
<evidence type="ECO:0000256" key="2">
    <source>
        <dbReference type="ARBA" id="ARBA00022741"/>
    </source>
</evidence>
<proteinExistence type="inferred from homology"/>
<dbReference type="InterPro" id="IPR037118">
    <property type="entry name" value="Val-tRNA_synth_C_sf"/>
</dbReference>
<dbReference type="FunFam" id="3.40.50.300:FF:000011">
    <property type="entry name" value="Putative ABC transporter ATP-binding component"/>
    <property type="match status" value="1"/>
</dbReference>
<dbReference type="GO" id="GO:0003677">
    <property type="term" value="F:DNA binding"/>
    <property type="evidence" value="ECO:0007669"/>
    <property type="project" value="InterPro"/>
</dbReference>
<feature type="compositionally biased region" description="Low complexity" evidence="6">
    <location>
        <begin position="525"/>
        <end position="547"/>
    </location>
</feature>
<evidence type="ECO:0000256" key="4">
    <source>
        <dbReference type="ARBA" id="ARBA00061571"/>
    </source>
</evidence>
<dbReference type="InterPro" id="IPR027417">
    <property type="entry name" value="P-loop_NTPase"/>
</dbReference>
<dbReference type="Gene3D" id="1.10.287.380">
    <property type="entry name" value="Valyl-tRNA synthetase, C-terminal domain"/>
    <property type="match status" value="1"/>
</dbReference>
<dbReference type="GO" id="GO:0016887">
    <property type="term" value="F:ATP hydrolysis activity"/>
    <property type="evidence" value="ECO:0007669"/>
    <property type="project" value="InterPro"/>
</dbReference>
<dbReference type="Pfam" id="PF00005">
    <property type="entry name" value="ABC_tran"/>
    <property type="match status" value="2"/>
</dbReference>
<evidence type="ECO:0000256" key="6">
    <source>
        <dbReference type="SAM" id="MobiDB-lite"/>
    </source>
</evidence>